<proteinExistence type="predicted"/>
<accession>A0ABN1KEC3</accession>
<organism evidence="2 3">
    <name type="scientific">Ideonella azotifigens</name>
    <dbReference type="NCBI Taxonomy" id="513160"/>
    <lineage>
        <taxon>Bacteria</taxon>
        <taxon>Pseudomonadati</taxon>
        <taxon>Pseudomonadota</taxon>
        <taxon>Betaproteobacteria</taxon>
        <taxon>Burkholderiales</taxon>
        <taxon>Sphaerotilaceae</taxon>
        <taxon>Ideonella</taxon>
    </lineage>
</organism>
<dbReference type="SUPFAM" id="SSF52266">
    <property type="entry name" value="SGNH hydrolase"/>
    <property type="match status" value="1"/>
</dbReference>
<comment type="caution">
    <text evidence="2">The sequence shown here is derived from an EMBL/GenBank/DDBJ whole genome shotgun (WGS) entry which is preliminary data.</text>
</comment>
<name>A0ABN1KEC3_9BURK</name>
<sequence>MSPINTHFKLEGRLKAAALLALGVGLALLLPSLMGATAGETGAWVPAWSAAPDSAGPAMKPQTIRQVLRAGSGGDKLRIKLSNLLGDGPLLVGPVHVGLHGVGSAIVAGSDRALSFGGQATLRIAKGESAWSDPLDLPVAALQELAVSLYLPEGASAPTIHTVGMQTAYLVDGLDMAGAAALPRADTDDSRYLLTDLQVLPTKASGPARTLVAVGDSITDGVGSGLDANARWPDALAARLRKDPALADVAVVNAGIAGNRILNDGSDPYLGPSTLARFQRDVLDQPGVHWVVLLQGINDITASGLLDSPKDKVSAAQVIEGMKTLVAHAHAAGVQVWGATLLPRGGSTGPRGQTPAAEAMRVEVNRWITSAGAFDRVLDFDRLMADPARPSYLNPVFDSGDHTHPNAAGYRVMAAAIDLQALRN</sequence>
<evidence type="ECO:0000259" key="1">
    <source>
        <dbReference type="Pfam" id="PF13472"/>
    </source>
</evidence>
<keyword evidence="2" id="KW-0378">Hydrolase</keyword>
<dbReference type="PANTHER" id="PTHR43784:SF2">
    <property type="entry name" value="GDSL-LIKE LIPASE_ACYLHYDROLASE, PUTATIVE (AFU_ORTHOLOGUE AFUA_2G00820)-RELATED"/>
    <property type="match status" value="1"/>
</dbReference>
<dbReference type="Proteomes" id="UP001500279">
    <property type="component" value="Unassembled WGS sequence"/>
</dbReference>
<dbReference type="PANTHER" id="PTHR43784">
    <property type="entry name" value="GDSL-LIKE LIPASE/ACYLHYDROLASE, PUTATIVE (AFU_ORTHOLOGUE AFUA_2G00820)-RELATED"/>
    <property type="match status" value="1"/>
</dbReference>
<gene>
    <name evidence="2" type="ORF">GCM10009107_50150</name>
</gene>
<reference evidence="2 3" key="1">
    <citation type="journal article" date="2019" name="Int. J. Syst. Evol. Microbiol.">
        <title>The Global Catalogue of Microorganisms (GCM) 10K type strain sequencing project: providing services to taxonomists for standard genome sequencing and annotation.</title>
        <authorList>
            <consortium name="The Broad Institute Genomics Platform"/>
            <consortium name="The Broad Institute Genome Sequencing Center for Infectious Disease"/>
            <person name="Wu L."/>
            <person name="Ma J."/>
        </authorList>
    </citation>
    <scope>NUCLEOTIDE SEQUENCE [LARGE SCALE GENOMIC DNA]</scope>
    <source>
        <strain evidence="2 3">JCM 15503</strain>
    </source>
</reference>
<evidence type="ECO:0000313" key="2">
    <source>
        <dbReference type="EMBL" id="GAA0764268.1"/>
    </source>
</evidence>
<dbReference type="Gene3D" id="3.40.50.1110">
    <property type="entry name" value="SGNH hydrolase"/>
    <property type="match status" value="1"/>
</dbReference>
<dbReference type="Pfam" id="PF13472">
    <property type="entry name" value="Lipase_GDSL_2"/>
    <property type="match status" value="1"/>
</dbReference>
<keyword evidence="3" id="KW-1185">Reference proteome</keyword>
<dbReference type="InterPro" id="IPR013830">
    <property type="entry name" value="SGNH_hydro"/>
</dbReference>
<feature type="domain" description="SGNH hydrolase-type esterase" evidence="1">
    <location>
        <begin position="213"/>
        <end position="412"/>
    </location>
</feature>
<protein>
    <submittedName>
        <fullName evidence="2">SGNH/GDSL hydrolase family protein</fullName>
    </submittedName>
</protein>
<dbReference type="InterPro" id="IPR036514">
    <property type="entry name" value="SGNH_hydro_sf"/>
</dbReference>
<evidence type="ECO:0000313" key="3">
    <source>
        <dbReference type="Proteomes" id="UP001500279"/>
    </source>
</evidence>
<dbReference type="EMBL" id="BAAAEW010000042">
    <property type="protein sequence ID" value="GAA0764268.1"/>
    <property type="molecule type" value="Genomic_DNA"/>
</dbReference>
<dbReference type="GO" id="GO:0016787">
    <property type="term" value="F:hydrolase activity"/>
    <property type="evidence" value="ECO:0007669"/>
    <property type="project" value="UniProtKB-KW"/>
</dbReference>
<dbReference type="InterPro" id="IPR053140">
    <property type="entry name" value="GDSL_Rv0518-like"/>
</dbReference>
<dbReference type="CDD" id="cd01830">
    <property type="entry name" value="XynE_like"/>
    <property type="match status" value="1"/>
</dbReference>
<dbReference type="RefSeq" id="WP_170200750.1">
    <property type="nucleotide sequence ID" value="NZ_BAAAEW010000042.1"/>
</dbReference>